<dbReference type="Pfam" id="PF12838">
    <property type="entry name" value="Fer4_7"/>
    <property type="match status" value="1"/>
</dbReference>
<dbReference type="Gene3D" id="3.30.70.20">
    <property type="match status" value="1"/>
</dbReference>
<evidence type="ECO:0000256" key="3">
    <source>
        <dbReference type="ARBA" id="ARBA00023014"/>
    </source>
</evidence>
<dbReference type="Proteomes" id="UP000764045">
    <property type="component" value="Unassembled WGS sequence"/>
</dbReference>
<keyword evidence="3" id="KW-0411">Iron-sulfur</keyword>
<dbReference type="InterPro" id="IPR017896">
    <property type="entry name" value="4Fe4S_Fe-S-bd"/>
</dbReference>
<sequence>MMKVICDYKDCTGCGLCAARCPKHCIEMKPGFLGHLYPVIDQEKCINCKLCQKGCPSLQYIDCSYPKKAYAAWAKDAQDYVTSTSGGAASVLSQYIVSLGGVVYGCSVLPNIQISHIRVDKMEDLHLLKGSKYVQSQIEYIIPQLRKDVKQGLPVLFIGTPCQVAAIKQLYRTMPDNLYLVDIICHGTPSNQFLKDYIQRNLKIDAARVTNVKFRLPNEYSLCVFEQNKLLYKSDNLWTHRYEDLYMDTFIDGCTFRYSCSSCHYAKSNRISDITIGDFWGLGKEVSDKDIPEHKNGVSCVLPITDKGMLLVNAIRHSLNLYERPVTEAINGNDQLRAPKAINNEIKRFRALCHLFSIKRSYQMTIWKILLKRKIKQLLKK</sequence>
<evidence type="ECO:0000313" key="6">
    <source>
        <dbReference type="Proteomes" id="UP000764045"/>
    </source>
</evidence>
<evidence type="ECO:0000313" key="5">
    <source>
        <dbReference type="EMBL" id="MBM6663073.1"/>
    </source>
</evidence>
<protein>
    <submittedName>
        <fullName evidence="5">Coenzyme F420 hydrogenase/dehydrogenase, beta subunit C-terminal domain</fullName>
    </submittedName>
</protein>
<dbReference type="GO" id="GO:0051536">
    <property type="term" value="F:iron-sulfur cluster binding"/>
    <property type="evidence" value="ECO:0007669"/>
    <property type="project" value="UniProtKB-KW"/>
</dbReference>
<dbReference type="GO" id="GO:0046872">
    <property type="term" value="F:metal ion binding"/>
    <property type="evidence" value="ECO:0007669"/>
    <property type="project" value="UniProtKB-KW"/>
</dbReference>
<keyword evidence="1" id="KW-0479">Metal-binding</keyword>
<dbReference type="InterPro" id="IPR052977">
    <property type="entry name" value="Polyferredoxin-like_ET"/>
</dbReference>
<name>A0A938WQB7_9BACT</name>
<evidence type="ECO:0000256" key="1">
    <source>
        <dbReference type="ARBA" id="ARBA00022723"/>
    </source>
</evidence>
<dbReference type="PANTHER" id="PTHR43193">
    <property type="match status" value="1"/>
</dbReference>
<dbReference type="InterPro" id="IPR007525">
    <property type="entry name" value="FrhB_FdhB_C"/>
</dbReference>
<dbReference type="PANTHER" id="PTHR43193:SF2">
    <property type="entry name" value="POLYFERREDOXIN PROTEIN FWDF"/>
    <property type="match status" value="1"/>
</dbReference>
<comment type="caution">
    <text evidence="5">The sequence shown here is derived from an EMBL/GenBank/DDBJ whole genome shotgun (WGS) entry which is preliminary data.</text>
</comment>
<feature type="domain" description="4Fe-4S ferredoxin-type" evidence="4">
    <location>
        <begin position="2"/>
        <end position="31"/>
    </location>
</feature>
<evidence type="ECO:0000256" key="2">
    <source>
        <dbReference type="ARBA" id="ARBA00023004"/>
    </source>
</evidence>
<gene>
    <name evidence="5" type="ORF">H6B30_15210</name>
</gene>
<reference evidence="5 6" key="1">
    <citation type="journal article" date="2021" name="Sci. Rep.">
        <title>The distribution of antibiotic resistance genes in chicken gut microbiota commensals.</title>
        <authorList>
            <person name="Juricova H."/>
            <person name="Matiasovicova J."/>
            <person name="Kubasova T."/>
            <person name="Cejkova D."/>
            <person name="Rychlik I."/>
        </authorList>
    </citation>
    <scope>NUCLEOTIDE SEQUENCE [LARGE SCALE GENOMIC DNA]</scope>
    <source>
        <strain evidence="5 6">An819</strain>
    </source>
</reference>
<dbReference type="InterPro" id="IPR017900">
    <property type="entry name" value="4Fe4S_Fe_S_CS"/>
</dbReference>
<accession>A0A938WQB7</accession>
<proteinExistence type="predicted"/>
<dbReference type="Pfam" id="PF04432">
    <property type="entry name" value="FrhB_FdhB_C"/>
    <property type="match status" value="1"/>
</dbReference>
<organism evidence="5 6">
    <name type="scientific">Marseilla massiliensis</name>
    <dbReference type="NCBI Taxonomy" id="1841864"/>
    <lineage>
        <taxon>Bacteria</taxon>
        <taxon>Pseudomonadati</taxon>
        <taxon>Bacteroidota</taxon>
        <taxon>Bacteroidia</taxon>
        <taxon>Bacteroidales</taxon>
        <taxon>Prevotellaceae</taxon>
        <taxon>Marseilla</taxon>
    </lineage>
</organism>
<dbReference type="EMBL" id="JACJJL010000043">
    <property type="protein sequence ID" value="MBM6663073.1"/>
    <property type="molecule type" value="Genomic_DNA"/>
</dbReference>
<evidence type="ECO:0000259" key="4">
    <source>
        <dbReference type="PROSITE" id="PS51379"/>
    </source>
</evidence>
<feature type="domain" description="4Fe-4S ferredoxin-type" evidence="4">
    <location>
        <begin position="36"/>
        <end position="66"/>
    </location>
</feature>
<dbReference type="PROSITE" id="PS51379">
    <property type="entry name" value="4FE4S_FER_2"/>
    <property type="match status" value="2"/>
</dbReference>
<dbReference type="RefSeq" id="WP_205112098.1">
    <property type="nucleotide sequence ID" value="NZ_JACJJL010000043.1"/>
</dbReference>
<keyword evidence="2" id="KW-0408">Iron</keyword>
<keyword evidence="6" id="KW-1185">Reference proteome</keyword>
<dbReference type="AlphaFoldDB" id="A0A938WQB7"/>
<dbReference type="SUPFAM" id="SSF54862">
    <property type="entry name" value="4Fe-4S ferredoxins"/>
    <property type="match status" value="1"/>
</dbReference>
<dbReference type="PROSITE" id="PS00198">
    <property type="entry name" value="4FE4S_FER_1"/>
    <property type="match status" value="2"/>
</dbReference>